<keyword evidence="4" id="KW-1185">Reference proteome</keyword>
<reference evidence="2 4" key="1">
    <citation type="journal article" date="2011" name="Nature">
        <title>The Medicago genome provides insight into the evolution of rhizobial symbioses.</title>
        <authorList>
            <person name="Young N.D."/>
            <person name="Debelle F."/>
            <person name="Oldroyd G.E."/>
            <person name="Geurts R."/>
            <person name="Cannon S.B."/>
            <person name="Udvardi M.K."/>
            <person name="Benedito V.A."/>
            <person name="Mayer K.F."/>
            <person name="Gouzy J."/>
            <person name="Schoof H."/>
            <person name="Van de Peer Y."/>
            <person name="Proost S."/>
            <person name="Cook D.R."/>
            <person name="Meyers B.C."/>
            <person name="Spannagl M."/>
            <person name="Cheung F."/>
            <person name="De Mita S."/>
            <person name="Krishnakumar V."/>
            <person name="Gundlach H."/>
            <person name="Zhou S."/>
            <person name="Mudge J."/>
            <person name="Bharti A.K."/>
            <person name="Murray J.D."/>
            <person name="Naoumkina M.A."/>
            <person name="Rosen B."/>
            <person name="Silverstein K.A."/>
            <person name="Tang H."/>
            <person name="Rombauts S."/>
            <person name="Zhao P.X."/>
            <person name="Zhou P."/>
            <person name="Barbe V."/>
            <person name="Bardou P."/>
            <person name="Bechner M."/>
            <person name="Bellec A."/>
            <person name="Berger A."/>
            <person name="Berges H."/>
            <person name="Bidwell S."/>
            <person name="Bisseling T."/>
            <person name="Choisne N."/>
            <person name="Couloux A."/>
            <person name="Denny R."/>
            <person name="Deshpande S."/>
            <person name="Dai X."/>
            <person name="Doyle J.J."/>
            <person name="Dudez A.M."/>
            <person name="Farmer A.D."/>
            <person name="Fouteau S."/>
            <person name="Franken C."/>
            <person name="Gibelin C."/>
            <person name="Gish J."/>
            <person name="Goldstein S."/>
            <person name="Gonzalez A.J."/>
            <person name="Green P.J."/>
            <person name="Hallab A."/>
            <person name="Hartog M."/>
            <person name="Hua A."/>
            <person name="Humphray S.J."/>
            <person name="Jeong D.H."/>
            <person name="Jing Y."/>
            <person name="Jocker A."/>
            <person name="Kenton S.M."/>
            <person name="Kim D.J."/>
            <person name="Klee K."/>
            <person name="Lai H."/>
            <person name="Lang C."/>
            <person name="Lin S."/>
            <person name="Macmil S.L."/>
            <person name="Magdelenat G."/>
            <person name="Matthews L."/>
            <person name="McCorrison J."/>
            <person name="Monaghan E.L."/>
            <person name="Mun J.H."/>
            <person name="Najar F.Z."/>
            <person name="Nicholson C."/>
            <person name="Noirot C."/>
            <person name="O'Bleness M."/>
            <person name="Paule C.R."/>
            <person name="Poulain J."/>
            <person name="Prion F."/>
            <person name="Qin B."/>
            <person name="Qu C."/>
            <person name="Retzel E.F."/>
            <person name="Riddle C."/>
            <person name="Sallet E."/>
            <person name="Samain S."/>
            <person name="Samson N."/>
            <person name="Sanders I."/>
            <person name="Saurat O."/>
            <person name="Scarpelli C."/>
            <person name="Schiex T."/>
            <person name="Segurens B."/>
            <person name="Severin A.J."/>
            <person name="Sherrier D.J."/>
            <person name="Shi R."/>
            <person name="Sims S."/>
            <person name="Singer S.R."/>
            <person name="Sinharoy S."/>
            <person name="Sterck L."/>
            <person name="Viollet A."/>
            <person name="Wang B.B."/>
            <person name="Wang K."/>
            <person name="Wang M."/>
            <person name="Wang X."/>
            <person name="Warfsmann J."/>
            <person name="Weissenbach J."/>
            <person name="White D.D."/>
            <person name="White J.D."/>
            <person name="Wiley G.B."/>
            <person name="Wincker P."/>
            <person name="Xing Y."/>
            <person name="Yang L."/>
            <person name="Yao Z."/>
            <person name="Ying F."/>
            <person name="Zhai J."/>
            <person name="Zhou L."/>
            <person name="Zuber A."/>
            <person name="Denarie J."/>
            <person name="Dixon R.A."/>
            <person name="May G.D."/>
            <person name="Schwartz D.C."/>
            <person name="Rogers J."/>
            <person name="Quetier F."/>
            <person name="Town C.D."/>
            <person name="Roe B.A."/>
        </authorList>
    </citation>
    <scope>NUCLEOTIDE SEQUENCE [LARGE SCALE GENOMIC DNA]</scope>
    <source>
        <strain evidence="2">A17</strain>
        <strain evidence="3 4">cv. Jemalong A17</strain>
    </source>
</reference>
<dbReference type="Proteomes" id="UP000002051">
    <property type="component" value="Chromosome 2"/>
</dbReference>
<reference evidence="3" key="3">
    <citation type="submission" date="2015-04" db="UniProtKB">
        <authorList>
            <consortium name="EnsemblPlants"/>
        </authorList>
    </citation>
    <scope>IDENTIFICATION</scope>
    <source>
        <strain evidence="3">cv. Jemalong A17</strain>
    </source>
</reference>
<organism evidence="2 4">
    <name type="scientific">Medicago truncatula</name>
    <name type="common">Barrel medic</name>
    <name type="synonym">Medicago tribuloides</name>
    <dbReference type="NCBI Taxonomy" id="3880"/>
    <lineage>
        <taxon>Eukaryota</taxon>
        <taxon>Viridiplantae</taxon>
        <taxon>Streptophyta</taxon>
        <taxon>Embryophyta</taxon>
        <taxon>Tracheophyta</taxon>
        <taxon>Spermatophyta</taxon>
        <taxon>Magnoliopsida</taxon>
        <taxon>eudicotyledons</taxon>
        <taxon>Gunneridae</taxon>
        <taxon>Pentapetalae</taxon>
        <taxon>rosids</taxon>
        <taxon>fabids</taxon>
        <taxon>Fabales</taxon>
        <taxon>Fabaceae</taxon>
        <taxon>Papilionoideae</taxon>
        <taxon>50 kb inversion clade</taxon>
        <taxon>NPAAA clade</taxon>
        <taxon>Hologalegina</taxon>
        <taxon>IRL clade</taxon>
        <taxon>Trifolieae</taxon>
        <taxon>Medicago</taxon>
    </lineage>
</organism>
<gene>
    <name evidence="2" type="ordered locus">MTR_2g075630</name>
</gene>
<reference evidence="2 4" key="2">
    <citation type="journal article" date="2014" name="BMC Genomics">
        <title>An improved genome release (version Mt4.0) for the model legume Medicago truncatula.</title>
        <authorList>
            <person name="Tang H."/>
            <person name="Krishnakumar V."/>
            <person name="Bidwell S."/>
            <person name="Rosen B."/>
            <person name="Chan A."/>
            <person name="Zhou S."/>
            <person name="Gentzbittel L."/>
            <person name="Childs K.L."/>
            <person name="Yandell M."/>
            <person name="Gundlach H."/>
            <person name="Mayer K.F."/>
            <person name="Schwartz D.C."/>
            <person name="Town C.D."/>
        </authorList>
    </citation>
    <scope>GENOME REANNOTATION</scope>
    <source>
        <strain evidence="3 4">cv. Jemalong A17</strain>
    </source>
</reference>
<dbReference type="InterPro" id="IPR005381">
    <property type="entry name" value="Znf-XS_domain"/>
</dbReference>
<dbReference type="PANTHER" id="PTHR21596:SF23">
    <property type="entry name" value="FACTOR OF DNA METHYLATION 4"/>
    <property type="match status" value="1"/>
</dbReference>
<dbReference type="InterPro" id="IPR045177">
    <property type="entry name" value="FDM1-5/IDN2"/>
</dbReference>
<protein>
    <submittedName>
        <fullName evidence="2">XS zinc finger protein</fullName>
    </submittedName>
</protein>
<evidence type="ECO:0000313" key="2">
    <source>
        <dbReference type="EMBL" id="AES66546.2"/>
    </source>
</evidence>
<dbReference type="EnsemblPlants" id="AES66546">
    <property type="protein sequence ID" value="AES66546"/>
    <property type="gene ID" value="MTR_2g075630"/>
</dbReference>
<dbReference type="Pfam" id="PF03470">
    <property type="entry name" value="zf-XS"/>
    <property type="match status" value="1"/>
</dbReference>
<feature type="domain" description="Zinc finger-XS" evidence="1">
    <location>
        <begin position="105"/>
        <end position="133"/>
    </location>
</feature>
<evidence type="ECO:0000259" key="1">
    <source>
        <dbReference type="Pfam" id="PF03470"/>
    </source>
</evidence>
<sequence>MGDQIMTRAEFAGITATLTTTSKLYQIRWRRGQLRLTTTTPTTETIRTEDGNQFQLLGFVKTSLLTYRKSKYSNESDLEYYERRYYTKLKDDYYKFEISDSIYRCPFCYNKDYSLSDLLRHASRIAGNSCSRKMLNQKMEMEFKKWVVAHLAQSLMSEHHMEVAAEAMDENTESASSSSQLQGDVENKVLGDSSLSTEKHSIYVHSVTEPIVSIVREYSFTEPIVSIEETDGKSTHFASLLGLRVPTSDEVGSVKQIEEDRKGVQP</sequence>
<evidence type="ECO:0000313" key="3">
    <source>
        <dbReference type="EnsemblPlants" id="AES66546"/>
    </source>
</evidence>
<dbReference type="HOGENOM" id="CLU_1047206_0_0_1"/>
<dbReference type="EMBL" id="CM001218">
    <property type="protein sequence ID" value="AES66546.2"/>
    <property type="molecule type" value="Genomic_DNA"/>
</dbReference>
<name>G7IR25_MEDTR</name>
<dbReference type="AlphaFoldDB" id="G7IR25"/>
<accession>G7IR25</accession>
<accession>A0A0C3V5A6</accession>
<evidence type="ECO:0000313" key="4">
    <source>
        <dbReference type="Proteomes" id="UP000002051"/>
    </source>
</evidence>
<dbReference type="PANTHER" id="PTHR21596">
    <property type="entry name" value="RIBONUCLEASE P SUBUNIT P38"/>
    <property type="match status" value="1"/>
</dbReference>
<proteinExistence type="predicted"/>
<dbReference type="GO" id="GO:0080188">
    <property type="term" value="P:gene silencing by siRNA-directed DNA methylation"/>
    <property type="evidence" value="ECO:0007669"/>
    <property type="project" value="InterPro"/>
</dbReference>